<keyword evidence="2" id="KW-1133">Transmembrane helix</keyword>
<dbReference type="Proteomes" id="UP001338125">
    <property type="component" value="Unassembled WGS sequence"/>
</dbReference>
<name>A0ABR0SPX2_9HYPO</name>
<protein>
    <submittedName>
        <fullName evidence="3">Transacylase cctO-like protein</fullName>
    </submittedName>
</protein>
<evidence type="ECO:0000256" key="2">
    <source>
        <dbReference type="SAM" id="Phobius"/>
    </source>
</evidence>
<sequence length="281" mass="32109">MQRASSESKIFFSEEEDVFDVKTNLLEKGNASNVDRPQERVSGWRKTLKPALLHGLLVAINLTIAGILLHTLRHQHKGNDLFYSPISDIIEYELRNFTNDDIPRYMGPPDPAREKAWHDMLQGIDVRITKDDLIKMGRLENAVELNDENGGYVVLVNAYHELHCLKLIRQNLYLDHFYPNETEADAKERLHHIDHCLNYLRQAAMCHGDVGMSTWHWEAGSRMPQGHTTPHVCRNWNAIDSWSKQRKVNIYQPGLLVSPEFGVTFPHGVGSKKNPPSDGGE</sequence>
<dbReference type="PANTHER" id="PTHR33365">
    <property type="entry name" value="YALI0B05434P"/>
    <property type="match status" value="1"/>
</dbReference>
<evidence type="ECO:0000313" key="3">
    <source>
        <dbReference type="EMBL" id="KAK5994227.1"/>
    </source>
</evidence>
<dbReference type="InterPro" id="IPR021765">
    <property type="entry name" value="UstYa-like"/>
</dbReference>
<dbReference type="EMBL" id="JAVFKD010000012">
    <property type="protein sequence ID" value="KAK5994227.1"/>
    <property type="molecule type" value="Genomic_DNA"/>
</dbReference>
<feature type="transmembrane region" description="Helical" evidence="2">
    <location>
        <begin position="51"/>
        <end position="72"/>
    </location>
</feature>
<accession>A0ABR0SPX2</accession>
<keyword evidence="2" id="KW-0812">Transmembrane</keyword>
<keyword evidence="2" id="KW-0472">Membrane</keyword>
<comment type="similarity">
    <text evidence="1">Belongs to the ustYa family.</text>
</comment>
<evidence type="ECO:0000313" key="4">
    <source>
        <dbReference type="Proteomes" id="UP001338125"/>
    </source>
</evidence>
<comment type="caution">
    <text evidence="3">The sequence shown here is derived from an EMBL/GenBank/DDBJ whole genome shotgun (WGS) entry which is preliminary data.</text>
</comment>
<dbReference type="Pfam" id="PF11807">
    <property type="entry name" value="UstYa"/>
    <property type="match status" value="1"/>
</dbReference>
<evidence type="ECO:0000256" key="1">
    <source>
        <dbReference type="ARBA" id="ARBA00035112"/>
    </source>
</evidence>
<gene>
    <name evidence="3" type="ORF">PT974_07670</name>
</gene>
<proteinExistence type="inferred from homology"/>
<reference evidence="3 4" key="1">
    <citation type="submission" date="2024-01" db="EMBL/GenBank/DDBJ databases">
        <title>Complete genome of Cladobotryum mycophilum ATHUM6906.</title>
        <authorList>
            <person name="Christinaki A.C."/>
            <person name="Myridakis A.I."/>
            <person name="Kouvelis V.N."/>
        </authorList>
    </citation>
    <scope>NUCLEOTIDE SEQUENCE [LARGE SCALE GENOMIC DNA]</scope>
    <source>
        <strain evidence="3 4">ATHUM6906</strain>
    </source>
</reference>
<organism evidence="3 4">
    <name type="scientific">Cladobotryum mycophilum</name>
    <dbReference type="NCBI Taxonomy" id="491253"/>
    <lineage>
        <taxon>Eukaryota</taxon>
        <taxon>Fungi</taxon>
        <taxon>Dikarya</taxon>
        <taxon>Ascomycota</taxon>
        <taxon>Pezizomycotina</taxon>
        <taxon>Sordariomycetes</taxon>
        <taxon>Hypocreomycetidae</taxon>
        <taxon>Hypocreales</taxon>
        <taxon>Hypocreaceae</taxon>
        <taxon>Cladobotryum</taxon>
    </lineage>
</organism>
<keyword evidence="4" id="KW-1185">Reference proteome</keyword>
<dbReference type="PANTHER" id="PTHR33365:SF7">
    <property type="entry name" value="TAT PATHWAY SIGNAL SEQUENCE"/>
    <property type="match status" value="1"/>
</dbReference>